<dbReference type="InterPro" id="IPR001890">
    <property type="entry name" value="RNA-binding_CRM"/>
</dbReference>
<evidence type="ECO:0000313" key="4">
    <source>
        <dbReference type="EMBL" id="AAU16189.1"/>
    </source>
</evidence>
<protein>
    <recommendedName>
        <fullName evidence="3">CRM domain-containing protein</fullName>
    </recommendedName>
</protein>
<evidence type="ECO:0000256" key="1">
    <source>
        <dbReference type="ARBA" id="ARBA00022884"/>
    </source>
</evidence>
<dbReference type="GO" id="GO:0003723">
    <property type="term" value="F:RNA binding"/>
    <property type="evidence" value="ECO:0007669"/>
    <property type="project" value="UniProtKB-UniRule"/>
</dbReference>
<dbReference type="InterPro" id="IPR017924">
    <property type="entry name" value="RNA-binding_YhbY"/>
</dbReference>
<dbReference type="SUPFAM" id="SSF75471">
    <property type="entry name" value="YhbY-like"/>
    <property type="match status" value="1"/>
</dbReference>
<dbReference type="PANTHER" id="PTHR40065:SF3">
    <property type="entry name" value="RNA-BINDING PROTEIN YHBY"/>
    <property type="match status" value="1"/>
</dbReference>
<dbReference type="EMBL" id="CP000001">
    <property type="protein sequence ID" value="AAU16189.1"/>
    <property type="molecule type" value="Genomic_DNA"/>
</dbReference>
<evidence type="ECO:0000259" key="3">
    <source>
        <dbReference type="PROSITE" id="PS51295"/>
    </source>
</evidence>
<keyword evidence="1 2" id="KW-0694">RNA-binding</keyword>
<dbReference type="InterPro" id="IPR051925">
    <property type="entry name" value="RNA-binding_domain"/>
</dbReference>
<dbReference type="Proteomes" id="UP000002612">
    <property type="component" value="Chromosome"/>
</dbReference>
<dbReference type="Pfam" id="PF01985">
    <property type="entry name" value="CRS1_YhbY"/>
    <property type="match status" value="1"/>
</dbReference>
<name>Q634K9_BACCZ</name>
<dbReference type="Gene3D" id="3.30.110.60">
    <property type="entry name" value="YhbY-like"/>
    <property type="match status" value="1"/>
</dbReference>
<dbReference type="AlphaFoldDB" id="Q634K9"/>
<dbReference type="SMART" id="SM01103">
    <property type="entry name" value="CRS1_YhbY"/>
    <property type="match status" value="1"/>
</dbReference>
<dbReference type="PROSITE" id="PS51295">
    <property type="entry name" value="CRM"/>
    <property type="match status" value="1"/>
</dbReference>
<gene>
    <name evidence="4" type="ordered locus">BCE33L4079</name>
</gene>
<dbReference type="PANTHER" id="PTHR40065">
    <property type="entry name" value="RNA-BINDING PROTEIN YHBY"/>
    <property type="match status" value="1"/>
</dbReference>
<evidence type="ECO:0000256" key="2">
    <source>
        <dbReference type="PROSITE-ProRule" id="PRU00626"/>
    </source>
</evidence>
<dbReference type="InterPro" id="IPR035920">
    <property type="entry name" value="YhbY-like_sf"/>
</dbReference>
<proteinExistence type="predicted"/>
<dbReference type="KEGG" id="bcz:BCE33L4079"/>
<feature type="domain" description="CRM" evidence="3">
    <location>
        <begin position="24"/>
        <end position="120"/>
    </location>
</feature>
<evidence type="ECO:0000313" key="5">
    <source>
        <dbReference type="Proteomes" id="UP000002612"/>
    </source>
</evidence>
<sequence length="121" mass="14139">MDRLRTEYRTNETISYKKAWRLTYMLTGKQKRFLRAQAHHLTPIFQVGKGGVNENMIKQIADTLEARELFKVSVLQNCEFDRREVAEELAKGARAEIVQVIGSTIVLYKESRENKQIKLPR</sequence>
<accession>Q634K9</accession>
<organism evidence="4 5">
    <name type="scientific">Bacillus cereus (strain ZK / E33L)</name>
    <dbReference type="NCBI Taxonomy" id="288681"/>
    <lineage>
        <taxon>Bacteria</taxon>
        <taxon>Bacillati</taxon>
        <taxon>Bacillota</taxon>
        <taxon>Bacilli</taxon>
        <taxon>Bacillales</taxon>
        <taxon>Bacillaceae</taxon>
        <taxon>Bacillus</taxon>
        <taxon>Bacillus cereus group</taxon>
    </lineage>
</organism>
<dbReference type="NCBIfam" id="TIGR00253">
    <property type="entry name" value="RNA_bind_YhbY"/>
    <property type="match status" value="1"/>
</dbReference>
<reference evidence="5" key="1">
    <citation type="journal article" date="2006" name="J. Bacteriol.">
        <title>Pathogenomic sequence analysis of Bacillus cereus and Bacillus thuringiensis isolates closely related to Bacillus anthracis.</title>
        <authorList>
            <person name="Han C.S."/>
            <person name="Xie G."/>
            <person name="Challacombe J.F."/>
            <person name="Altherr M.R."/>
            <person name="Bhotika S.S."/>
            <person name="Brown N."/>
            <person name="Bruce D."/>
            <person name="Campbell C.S."/>
            <person name="Campbell M.L."/>
            <person name="Chen J."/>
            <person name="Chertkov O."/>
            <person name="Cleland C."/>
            <person name="Dimitrijevic M."/>
            <person name="Doggett N.A."/>
            <person name="Fawcett J.J."/>
            <person name="Glavina T."/>
            <person name="Goodwin L.A."/>
            <person name="Green L.D."/>
            <person name="Hill K.K."/>
            <person name="Hitchcock P."/>
            <person name="Jackson P.J."/>
            <person name="Keim P."/>
            <person name="Kewalramani A.R."/>
            <person name="Longmire J."/>
            <person name="Lucas S."/>
            <person name="Malfatti S."/>
            <person name="McMurry K."/>
            <person name="Meincke L.J."/>
            <person name="Misra M."/>
            <person name="Moseman B.L."/>
            <person name="Mundt M."/>
            <person name="Munk A.C."/>
            <person name="Okinaka R.T."/>
            <person name="Parson-Quintana B."/>
            <person name="Reilly L.P."/>
            <person name="Richardson P."/>
            <person name="Robinson D.L."/>
            <person name="Rubin E."/>
            <person name="Saunders E."/>
            <person name="Tapia R."/>
            <person name="Tesmer J.G."/>
            <person name="Thayer N."/>
            <person name="Thompson L.S."/>
            <person name="Tice H."/>
            <person name="Ticknor L.O."/>
            <person name="Wills P.L."/>
            <person name="Brettin T.S."/>
            <person name="Gilna P."/>
        </authorList>
    </citation>
    <scope>NUCLEOTIDE SEQUENCE [LARGE SCALE GENOMIC DNA]</scope>
    <source>
        <strain evidence="5">ZK / E33L</strain>
    </source>
</reference>